<evidence type="ECO:0000256" key="5">
    <source>
        <dbReference type="ARBA" id="ARBA00023054"/>
    </source>
</evidence>
<keyword evidence="6" id="KW-0131">Cell cycle</keyword>
<dbReference type="STRING" id="1121391.SAMN02745206_02067"/>
<evidence type="ECO:0000256" key="3">
    <source>
        <dbReference type="ARBA" id="ARBA00022490"/>
    </source>
</evidence>
<keyword evidence="5 7" id="KW-0175">Coiled coil</keyword>
<dbReference type="GO" id="GO:0005737">
    <property type="term" value="C:cytoplasm"/>
    <property type="evidence" value="ECO:0007669"/>
    <property type="project" value="UniProtKB-SubCell"/>
</dbReference>
<dbReference type="GO" id="GO:0051301">
    <property type="term" value="P:cell division"/>
    <property type="evidence" value="ECO:0007669"/>
    <property type="project" value="UniProtKB-KW"/>
</dbReference>
<keyword evidence="9" id="KW-1185">Reference proteome</keyword>
<accession>A0A1M5BYP5</accession>
<dbReference type="OrthoDB" id="5198800at2"/>
<dbReference type="RefSeq" id="WP_073039021.1">
    <property type="nucleotide sequence ID" value="NZ_FQVB01000018.1"/>
</dbReference>
<comment type="subcellular location">
    <subcellularLocation>
        <location evidence="1">Cytoplasm</location>
    </subcellularLocation>
</comment>
<evidence type="ECO:0000313" key="8">
    <source>
        <dbReference type="EMBL" id="SHF47561.1"/>
    </source>
</evidence>
<dbReference type="EMBL" id="FQVB01000018">
    <property type="protein sequence ID" value="SHF47561.1"/>
    <property type="molecule type" value="Genomic_DNA"/>
</dbReference>
<protein>
    <submittedName>
        <fullName evidence="8">Cell division initiation protein</fullName>
    </submittedName>
</protein>
<dbReference type="AlphaFoldDB" id="A0A1M5BYP5"/>
<dbReference type="PANTHER" id="PTHR35794">
    <property type="entry name" value="CELL DIVISION PROTEIN DIVIVA"/>
    <property type="match status" value="1"/>
</dbReference>
<evidence type="ECO:0000313" key="9">
    <source>
        <dbReference type="Proteomes" id="UP000184076"/>
    </source>
</evidence>
<dbReference type="PANTHER" id="PTHR35794:SF2">
    <property type="entry name" value="CELL DIVISION PROTEIN DIVIVA"/>
    <property type="match status" value="1"/>
</dbReference>
<name>A0A1M5BYP5_9BACT</name>
<evidence type="ECO:0000256" key="7">
    <source>
        <dbReference type="SAM" id="Coils"/>
    </source>
</evidence>
<feature type="coiled-coil region" evidence="7">
    <location>
        <begin position="29"/>
        <end position="70"/>
    </location>
</feature>
<comment type="similarity">
    <text evidence="2">Belongs to the DivIVA family.</text>
</comment>
<evidence type="ECO:0000256" key="4">
    <source>
        <dbReference type="ARBA" id="ARBA00022618"/>
    </source>
</evidence>
<evidence type="ECO:0000256" key="2">
    <source>
        <dbReference type="ARBA" id="ARBA00009008"/>
    </source>
</evidence>
<feature type="coiled-coil region" evidence="7">
    <location>
        <begin position="104"/>
        <end position="138"/>
    </location>
</feature>
<evidence type="ECO:0000256" key="1">
    <source>
        <dbReference type="ARBA" id="ARBA00004496"/>
    </source>
</evidence>
<proteinExistence type="inferred from homology"/>
<keyword evidence="3" id="KW-0963">Cytoplasm</keyword>
<dbReference type="NCBIfam" id="TIGR03544">
    <property type="entry name" value="DivI1A_domain"/>
    <property type="match status" value="1"/>
</dbReference>
<organism evidence="8 9">
    <name type="scientific">Desulfacinum infernum DSM 9756</name>
    <dbReference type="NCBI Taxonomy" id="1121391"/>
    <lineage>
        <taxon>Bacteria</taxon>
        <taxon>Pseudomonadati</taxon>
        <taxon>Thermodesulfobacteriota</taxon>
        <taxon>Syntrophobacteria</taxon>
        <taxon>Syntrophobacterales</taxon>
        <taxon>Syntrophobacteraceae</taxon>
        <taxon>Desulfacinum</taxon>
    </lineage>
</organism>
<gene>
    <name evidence="8" type="ORF">SAMN02745206_02067</name>
</gene>
<keyword evidence="4 8" id="KW-0132">Cell division</keyword>
<sequence length="163" mass="19704">MEWTPLDIENKRFRTAWRGYDRREVELFLHQLAEDLHRLQLDRKELEKELQQLRKENAEHRDREKAIRNVLFNAQKATEQIKANAEKEAKLILADAELKAEKILQTAHQRLAQLHEDIHELKRQRTQLETKLRSTIETYRQLLDMEKEDNEGDIENKVKFLNR</sequence>
<dbReference type="InterPro" id="IPR007793">
    <property type="entry name" value="DivIVA_fam"/>
</dbReference>
<evidence type="ECO:0000256" key="6">
    <source>
        <dbReference type="ARBA" id="ARBA00023306"/>
    </source>
</evidence>
<reference evidence="9" key="1">
    <citation type="submission" date="2016-11" db="EMBL/GenBank/DDBJ databases">
        <authorList>
            <person name="Varghese N."/>
            <person name="Submissions S."/>
        </authorList>
    </citation>
    <scope>NUCLEOTIDE SEQUENCE [LARGE SCALE GENOMIC DNA]</scope>
    <source>
        <strain evidence="9">DSM 9756</strain>
    </source>
</reference>
<dbReference type="InterPro" id="IPR019933">
    <property type="entry name" value="DivIVA_domain"/>
</dbReference>
<dbReference type="Pfam" id="PF05103">
    <property type="entry name" value="DivIVA"/>
    <property type="match status" value="1"/>
</dbReference>
<dbReference type="Gene3D" id="6.10.250.660">
    <property type="match status" value="1"/>
</dbReference>
<dbReference type="Proteomes" id="UP000184076">
    <property type="component" value="Unassembled WGS sequence"/>
</dbReference>